<dbReference type="Proteomes" id="UP001396898">
    <property type="component" value="Unassembled WGS sequence"/>
</dbReference>
<evidence type="ECO:0000313" key="4">
    <source>
        <dbReference type="Proteomes" id="UP001396898"/>
    </source>
</evidence>
<keyword evidence="4" id="KW-1185">Reference proteome</keyword>
<proteinExistence type="predicted"/>
<organism evidence="3 4">
    <name type="scientific">Apiospora marii</name>
    <dbReference type="NCBI Taxonomy" id="335849"/>
    <lineage>
        <taxon>Eukaryota</taxon>
        <taxon>Fungi</taxon>
        <taxon>Dikarya</taxon>
        <taxon>Ascomycota</taxon>
        <taxon>Pezizomycotina</taxon>
        <taxon>Sordariomycetes</taxon>
        <taxon>Xylariomycetidae</taxon>
        <taxon>Amphisphaeriales</taxon>
        <taxon>Apiosporaceae</taxon>
        <taxon>Apiospora</taxon>
    </lineage>
</organism>
<evidence type="ECO:0000313" key="3">
    <source>
        <dbReference type="EMBL" id="KAK8015730.1"/>
    </source>
</evidence>
<evidence type="ECO:0000259" key="2">
    <source>
        <dbReference type="Pfam" id="PF06985"/>
    </source>
</evidence>
<feature type="domain" description="Heterokaryon incompatibility" evidence="2">
    <location>
        <begin position="215"/>
        <end position="374"/>
    </location>
</feature>
<name>A0ABR1RLA3_9PEZI</name>
<dbReference type="EMBL" id="JAQQWI010000012">
    <property type="protein sequence ID" value="KAK8015730.1"/>
    <property type="molecule type" value="Genomic_DNA"/>
</dbReference>
<accession>A0ABR1RLA3</accession>
<gene>
    <name evidence="3" type="ORF">PG991_008618</name>
</gene>
<dbReference type="InterPro" id="IPR010730">
    <property type="entry name" value="HET"/>
</dbReference>
<dbReference type="PANTHER" id="PTHR33112:SF9">
    <property type="entry name" value="HETEROKARYON INCOMPATIBILITY DOMAIN-CONTAINING PROTEIN"/>
    <property type="match status" value="1"/>
</dbReference>
<sequence length="685" mass="77523">MSQVSNAQDTVQPRVGLGENHDNIDSKLAVSESTALPSSLCKFCEHDEQHGVPTTALQRRSGHKYRNFKDVRQWASEGCWLCRCVLSATRLWDDDFPGEVDKLKQLVIRFDRERFTVRGQANLPAIQVYTLIGEPTIHRLLVPDKELPPTAGSPSTINFIQYQLNNCIHAHEKCREDLSKTSHGVITWPSRVLEIQPTTSRVRLIEFEPKMAQRYAAVSYCWGPKHPHIKAEASSLSSLREGMSWFELPKTLSDAVALAAKIGCRWIWIDSMCIIQDDEQDWAREATKMSTVYKFALVTIITSSAACCNEGFLDKVRKPSVHLGEVAAGQDKTVELRGRILYDWGHHRGGPQSHDSHYNKWLDPVDYRGWTLQERVLSSRYLCFTSGEVQFSCHESRACECGQQLFGDMYAAADPEEQWFSTVQEYSRRNLTKQSDVTVAFKGIQHTTAAKIPKATCVSMIWLQPDLTPLTARSLLWYRYGYEEIRAYFPKDLDVPSYSWTSLKGEFIHSPRSQFQTAMFPTRCFGLDDEDTKCKELDGEIIRLLGPLYPAKLAIPEPGKSMPDFVVKVELVDTDGPRASTCYIDGPLKRMPVSEEGGGGFTLARAHYENLDESEMARTTNKIEETPVVVLLVMIRDEKETHGTGLVLARSSESPDIYQRLGILSLSNYADLPFPRTPMQEVCVF</sequence>
<feature type="compositionally biased region" description="Polar residues" evidence="1">
    <location>
        <begin position="1"/>
        <end position="11"/>
    </location>
</feature>
<dbReference type="Pfam" id="PF06985">
    <property type="entry name" value="HET"/>
    <property type="match status" value="1"/>
</dbReference>
<dbReference type="PANTHER" id="PTHR33112">
    <property type="entry name" value="DOMAIN PROTEIN, PUTATIVE-RELATED"/>
    <property type="match status" value="1"/>
</dbReference>
<feature type="region of interest" description="Disordered" evidence="1">
    <location>
        <begin position="1"/>
        <end position="23"/>
    </location>
</feature>
<evidence type="ECO:0000256" key="1">
    <source>
        <dbReference type="SAM" id="MobiDB-lite"/>
    </source>
</evidence>
<protein>
    <recommendedName>
        <fullName evidence="2">Heterokaryon incompatibility domain-containing protein</fullName>
    </recommendedName>
</protein>
<reference evidence="3 4" key="1">
    <citation type="submission" date="2023-01" db="EMBL/GenBank/DDBJ databases">
        <title>Analysis of 21 Apiospora genomes using comparative genomics revels a genus with tremendous synthesis potential of carbohydrate active enzymes and secondary metabolites.</title>
        <authorList>
            <person name="Sorensen T."/>
        </authorList>
    </citation>
    <scope>NUCLEOTIDE SEQUENCE [LARGE SCALE GENOMIC DNA]</scope>
    <source>
        <strain evidence="3 4">CBS 20057</strain>
    </source>
</reference>
<comment type="caution">
    <text evidence="3">The sequence shown here is derived from an EMBL/GenBank/DDBJ whole genome shotgun (WGS) entry which is preliminary data.</text>
</comment>